<dbReference type="Gene3D" id="1.10.287.760">
    <property type="entry name" value="YqgQ-like"/>
    <property type="match status" value="1"/>
</dbReference>
<evidence type="ECO:0000313" key="2">
    <source>
        <dbReference type="Proteomes" id="UP000830167"/>
    </source>
</evidence>
<gene>
    <name evidence="1" type="ORF">LSG31_22035</name>
</gene>
<protein>
    <submittedName>
        <fullName evidence="1">YqgQ family protein</fullName>
    </submittedName>
</protein>
<evidence type="ECO:0000313" key="1">
    <source>
        <dbReference type="EMBL" id="UOF90503.1"/>
    </source>
</evidence>
<keyword evidence="2" id="KW-1185">Reference proteome</keyword>
<dbReference type="EMBL" id="CP089291">
    <property type="protein sequence ID" value="UOF90503.1"/>
    <property type="molecule type" value="Genomic_DNA"/>
</dbReference>
<dbReference type="Pfam" id="PF06014">
    <property type="entry name" value="YqgQ-like"/>
    <property type="match status" value="1"/>
</dbReference>
<name>A0ABY4CJD4_9BACL</name>
<dbReference type="SUPFAM" id="SSF158379">
    <property type="entry name" value="YqgQ-like"/>
    <property type="match status" value="1"/>
</dbReference>
<dbReference type="InterPro" id="IPR023164">
    <property type="entry name" value="YqgQ-like_sf"/>
</dbReference>
<dbReference type="InterPro" id="IPR009256">
    <property type="entry name" value="YqgQ-like"/>
</dbReference>
<organism evidence="1 2">
    <name type="scientific">Fodinisporobacter ferrooxydans</name>
    <dbReference type="NCBI Taxonomy" id="2901836"/>
    <lineage>
        <taxon>Bacteria</taxon>
        <taxon>Bacillati</taxon>
        <taxon>Bacillota</taxon>
        <taxon>Bacilli</taxon>
        <taxon>Bacillales</taxon>
        <taxon>Alicyclobacillaceae</taxon>
        <taxon>Fodinisporobacter</taxon>
    </lineage>
</organism>
<dbReference type="Proteomes" id="UP000830167">
    <property type="component" value="Chromosome"/>
</dbReference>
<sequence>MLRVKELLRRFQIVVYTGNKWDDLVLMELELDDLYEEKLIEKEEYLTMKTILKSEMGALKRSENETI</sequence>
<dbReference type="RefSeq" id="WP_347437199.1">
    <property type="nucleotide sequence ID" value="NZ_CP089291.1"/>
</dbReference>
<accession>A0ABY4CJD4</accession>
<proteinExistence type="predicted"/>
<reference evidence="1" key="1">
    <citation type="submission" date="2021-12" db="EMBL/GenBank/DDBJ databases">
        <title>Alicyclobacillaceae gen. nov., sp. nov., isolated from chalcocite enrichment system.</title>
        <authorList>
            <person name="Jiang Z."/>
        </authorList>
    </citation>
    <scope>NUCLEOTIDE SEQUENCE</scope>
    <source>
        <strain evidence="1">MYW30-H2</strain>
    </source>
</reference>